<dbReference type="GO" id="GO:0015074">
    <property type="term" value="P:DNA integration"/>
    <property type="evidence" value="ECO:0007669"/>
    <property type="project" value="InterPro"/>
</dbReference>
<feature type="compositionally biased region" description="Basic and acidic residues" evidence="2">
    <location>
        <begin position="714"/>
        <end position="723"/>
    </location>
</feature>
<reference evidence="4 5" key="1">
    <citation type="submission" date="2018-12" db="EMBL/GenBank/DDBJ databases">
        <authorList>
            <person name="Grouzdev D.S."/>
            <person name="Krutkina M.S."/>
        </authorList>
    </citation>
    <scope>NUCLEOTIDE SEQUENCE [LARGE SCALE GENOMIC DNA]</scope>
    <source>
        <strain evidence="4 5">RmlP026</strain>
    </source>
</reference>
<protein>
    <submittedName>
        <fullName evidence="4">Site-specific integrase</fullName>
    </submittedName>
</protein>
<evidence type="ECO:0000256" key="2">
    <source>
        <dbReference type="SAM" id="MobiDB-lite"/>
    </source>
</evidence>
<dbReference type="Gene3D" id="1.10.443.10">
    <property type="entry name" value="Intergrase catalytic core"/>
    <property type="match status" value="1"/>
</dbReference>
<dbReference type="SUPFAM" id="SSF56349">
    <property type="entry name" value="DNA breaking-rejoining enzymes"/>
    <property type="match status" value="1"/>
</dbReference>
<reference evidence="4 5" key="2">
    <citation type="submission" date="2019-02" db="EMBL/GenBank/DDBJ databases">
        <title>'Lichenibacterium ramalinii' gen. nov. sp. nov., 'Lichenibacterium minor' gen. nov. sp. nov.</title>
        <authorList>
            <person name="Pankratov T."/>
        </authorList>
    </citation>
    <scope>NUCLEOTIDE SEQUENCE [LARGE SCALE GENOMIC DNA]</scope>
    <source>
        <strain evidence="4 5">RmlP026</strain>
    </source>
</reference>
<comment type="caution">
    <text evidence="4">The sequence shown here is derived from an EMBL/GenBank/DDBJ whole genome shotgun (WGS) entry which is preliminary data.</text>
</comment>
<dbReference type="Pfam" id="PF20172">
    <property type="entry name" value="DUF6538"/>
    <property type="match status" value="1"/>
</dbReference>
<name>A0A4Q2U625_9HYPH</name>
<keyword evidence="5" id="KW-1185">Reference proteome</keyword>
<evidence type="ECO:0000313" key="5">
    <source>
        <dbReference type="Proteomes" id="UP000290759"/>
    </source>
</evidence>
<evidence type="ECO:0000313" key="4">
    <source>
        <dbReference type="EMBL" id="RYC30295.1"/>
    </source>
</evidence>
<organism evidence="4 5">
    <name type="scientific">Lichenibacterium minor</name>
    <dbReference type="NCBI Taxonomy" id="2316528"/>
    <lineage>
        <taxon>Bacteria</taxon>
        <taxon>Pseudomonadati</taxon>
        <taxon>Pseudomonadota</taxon>
        <taxon>Alphaproteobacteria</taxon>
        <taxon>Hyphomicrobiales</taxon>
        <taxon>Lichenihabitantaceae</taxon>
        <taxon>Lichenibacterium</taxon>
    </lineage>
</organism>
<dbReference type="Pfam" id="PF00589">
    <property type="entry name" value="Phage_integrase"/>
    <property type="match status" value="1"/>
</dbReference>
<dbReference type="AlphaFoldDB" id="A0A4Q2U625"/>
<dbReference type="GO" id="GO:0003677">
    <property type="term" value="F:DNA binding"/>
    <property type="evidence" value="ECO:0007669"/>
    <property type="project" value="InterPro"/>
</dbReference>
<feature type="region of interest" description="Disordered" evidence="2">
    <location>
        <begin position="45"/>
        <end position="83"/>
    </location>
</feature>
<keyword evidence="1" id="KW-0233">DNA recombination</keyword>
<dbReference type="InterPro" id="IPR013762">
    <property type="entry name" value="Integrase-like_cat_sf"/>
</dbReference>
<dbReference type="PROSITE" id="PS51898">
    <property type="entry name" value="TYR_RECOMBINASE"/>
    <property type="match status" value="1"/>
</dbReference>
<proteinExistence type="predicted"/>
<feature type="domain" description="Tyr recombinase" evidence="3">
    <location>
        <begin position="461"/>
        <end position="669"/>
    </location>
</feature>
<sequence length="723" mass="80376">MGEWHGGMQPAPGWWTMPVDLDALSQAAWRPAYRKISGLGKRKIEVAGGPGPQAKMTKSSEKSTSWQKARYPSPGCGPHTGPQEHSVSFGSYLRLRGGTYHFRVRIPDPLRKAVGKSEMTVSLRTGRFDSAIRAARTIRTGLDSIMEAADQGASYAEIERRVRAWMSRSALDYEARIALNDGLSGAFSADEARTMGPEVTAEMDGLFRFVGMTGRDAAKSAAVRAAAGLISDPKLDGLVQALARDMGFDVAAGSPAAKLVRRAILRNFPNLLDHRDAADLGLPLPDRVLDAVQPRQALGPSSSEPQKALESRLPIRELWDAFCDSKIDGGEWKNAEKVAARSTLKLWLQSEGEQPISAYRTTNVEHFRRVLRGLPDDYYHNKQWRSVFDSQGTLALFELAKLADCARMSPKTFNKHLSRLNEFWKWAAGKGDALPSGSPSIFTGSFIKVQKNRIGRRLRLELRRKFEEDEIATLLASPTFLGARSARDWKTRGTLVVPDHRYWITLIGLLHGMRREEPVVLKVRHVKQKDGIWYFDLLDEEIVPLLKDVGSPRHIPIHKALLELGFIEARVEGRRPESALFPEAVSHSEIARHGDPFGKWFLLFRRFHGVDDPKLDFHSVRHTVISRLLDAGVPENHVEEICGHEGAGRRSEIAAYDHGRLLGILKLAIDRLIIPIDTSGLVLARTNSERVHGMYKIPDQVGASASSGIRHQKSAAEKPASKM</sequence>
<dbReference type="InterPro" id="IPR002104">
    <property type="entry name" value="Integrase_catalytic"/>
</dbReference>
<dbReference type="GO" id="GO:0006310">
    <property type="term" value="P:DNA recombination"/>
    <property type="evidence" value="ECO:0007669"/>
    <property type="project" value="UniProtKB-KW"/>
</dbReference>
<dbReference type="OrthoDB" id="7938263at2"/>
<dbReference type="CDD" id="cd01184">
    <property type="entry name" value="INT_C_like_1"/>
    <property type="match status" value="1"/>
</dbReference>
<gene>
    <name evidence="4" type="ORF">D3273_19715</name>
</gene>
<accession>A0A4Q2U625</accession>
<dbReference type="EMBL" id="QYBB01000028">
    <property type="protein sequence ID" value="RYC30295.1"/>
    <property type="molecule type" value="Genomic_DNA"/>
</dbReference>
<feature type="region of interest" description="Disordered" evidence="2">
    <location>
        <begin position="702"/>
        <end position="723"/>
    </location>
</feature>
<dbReference type="InterPro" id="IPR011010">
    <property type="entry name" value="DNA_brk_join_enz"/>
</dbReference>
<dbReference type="Proteomes" id="UP000290759">
    <property type="component" value="Unassembled WGS sequence"/>
</dbReference>
<evidence type="ECO:0000259" key="3">
    <source>
        <dbReference type="PROSITE" id="PS51898"/>
    </source>
</evidence>
<evidence type="ECO:0000256" key="1">
    <source>
        <dbReference type="ARBA" id="ARBA00023172"/>
    </source>
</evidence>
<dbReference type="InterPro" id="IPR046668">
    <property type="entry name" value="DUF6538"/>
</dbReference>